<proteinExistence type="predicted"/>
<comment type="caution">
    <text evidence="1">The sequence shown here is derived from an EMBL/GenBank/DDBJ whole genome shotgun (WGS) entry which is preliminary data.</text>
</comment>
<gene>
    <name evidence="1" type="ORF">Tci_875997</name>
</gene>
<sequence length="147" mass="16110">AVVTSHAVSASFILVPEMKTKTASLVCHFIFHDSSSAGTMRLDVAGSSHLPGKELSMGSQEINSENLHEFYVGTAPQACLNAEVRMRTAYCLSERKRLESECEKQADLLKARDEEIENLKAHLLLKEAKAAKAAYLRVQVSAIEAAY</sequence>
<evidence type="ECO:0000313" key="1">
    <source>
        <dbReference type="EMBL" id="GFD04028.1"/>
    </source>
</evidence>
<reference evidence="1" key="1">
    <citation type="journal article" date="2019" name="Sci. Rep.">
        <title>Draft genome of Tanacetum cinerariifolium, the natural source of mosquito coil.</title>
        <authorList>
            <person name="Yamashiro T."/>
            <person name="Shiraishi A."/>
            <person name="Satake H."/>
            <person name="Nakayama K."/>
        </authorList>
    </citation>
    <scope>NUCLEOTIDE SEQUENCE</scope>
</reference>
<accession>A0A699T3P6</accession>
<protein>
    <submittedName>
        <fullName evidence="1">Uncharacterized protein</fullName>
    </submittedName>
</protein>
<dbReference type="AlphaFoldDB" id="A0A699T3P6"/>
<dbReference type="EMBL" id="BKCJ011208833">
    <property type="protein sequence ID" value="GFD04028.1"/>
    <property type="molecule type" value="Genomic_DNA"/>
</dbReference>
<organism evidence="1">
    <name type="scientific">Tanacetum cinerariifolium</name>
    <name type="common">Dalmatian daisy</name>
    <name type="synonym">Chrysanthemum cinerariifolium</name>
    <dbReference type="NCBI Taxonomy" id="118510"/>
    <lineage>
        <taxon>Eukaryota</taxon>
        <taxon>Viridiplantae</taxon>
        <taxon>Streptophyta</taxon>
        <taxon>Embryophyta</taxon>
        <taxon>Tracheophyta</taxon>
        <taxon>Spermatophyta</taxon>
        <taxon>Magnoliopsida</taxon>
        <taxon>eudicotyledons</taxon>
        <taxon>Gunneridae</taxon>
        <taxon>Pentapetalae</taxon>
        <taxon>asterids</taxon>
        <taxon>campanulids</taxon>
        <taxon>Asterales</taxon>
        <taxon>Asteraceae</taxon>
        <taxon>Asteroideae</taxon>
        <taxon>Anthemideae</taxon>
        <taxon>Anthemidinae</taxon>
        <taxon>Tanacetum</taxon>
    </lineage>
</organism>
<name>A0A699T3P6_TANCI</name>
<feature type="non-terminal residue" evidence="1">
    <location>
        <position position="1"/>
    </location>
</feature>